<dbReference type="AlphaFoldDB" id="A0A1V9XZ31"/>
<comment type="cofactor">
    <cofactor evidence="9">
        <name>FAD</name>
        <dbReference type="ChEBI" id="CHEBI:57692"/>
    </cofactor>
    <text evidence="9">Binds 1 FAD per subunit.</text>
</comment>
<dbReference type="NCBIfam" id="TIGR01421">
    <property type="entry name" value="gluta_reduc_1"/>
    <property type="match status" value="1"/>
</dbReference>
<evidence type="ECO:0000256" key="5">
    <source>
        <dbReference type="ARBA" id="ARBA00023002"/>
    </source>
</evidence>
<evidence type="ECO:0000256" key="10">
    <source>
        <dbReference type="PIRSR" id="PIRSR000350-4"/>
    </source>
</evidence>
<evidence type="ECO:0000256" key="11">
    <source>
        <dbReference type="RuleBase" id="RU003691"/>
    </source>
</evidence>
<dbReference type="Pfam" id="PF02852">
    <property type="entry name" value="Pyr_redox_dim"/>
    <property type="match status" value="1"/>
</dbReference>
<dbReference type="STRING" id="418985.A0A1V9XZ31"/>
<dbReference type="PANTHER" id="PTHR42737:SF2">
    <property type="entry name" value="GLUTATHIONE REDUCTASE"/>
    <property type="match status" value="1"/>
</dbReference>
<dbReference type="InterPro" id="IPR012999">
    <property type="entry name" value="Pyr_OxRdtase_I_AS"/>
</dbReference>
<evidence type="ECO:0000256" key="4">
    <source>
        <dbReference type="ARBA" id="ARBA00022827"/>
    </source>
</evidence>
<feature type="binding site" evidence="9">
    <location>
        <position position="93"/>
    </location>
    <ligand>
        <name>FAD</name>
        <dbReference type="ChEBI" id="CHEBI:57692"/>
    </ligand>
</feature>
<dbReference type="GO" id="GO:0050661">
    <property type="term" value="F:NADP binding"/>
    <property type="evidence" value="ECO:0007669"/>
    <property type="project" value="InterPro"/>
</dbReference>
<dbReference type="PRINTS" id="PR00368">
    <property type="entry name" value="FADPNR"/>
</dbReference>
<protein>
    <recommendedName>
        <fullName evidence="12">Glutathione reductase</fullName>
        <ecNumber evidence="12">1.8.1.7</ecNumber>
    </recommendedName>
</protein>
<feature type="binding site" evidence="9">
    <location>
        <position position="304"/>
    </location>
    <ligand>
        <name>NAD(+)</name>
        <dbReference type="ChEBI" id="CHEBI:57540"/>
    </ligand>
</feature>
<dbReference type="GO" id="GO:0045454">
    <property type="term" value="P:cell redox homeostasis"/>
    <property type="evidence" value="ECO:0007669"/>
    <property type="project" value="InterPro"/>
</dbReference>
<comment type="caution">
    <text evidence="15">The sequence shown here is derived from an EMBL/GenBank/DDBJ whole genome shotgun (WGS) entry which is preliminary data.</text>
</comment>
<dbReference type="InterPro" id="IPR006322">
    <property type="entry name" value="Glutathione_Rdtase_euk/bac"/>
</dbReference>
<comment type="similarity">
    <text evidence="1 11">Belongs to the class-I pyridine nucleotide-disulfide oxidoreductase family.</text>
</comment>
<evidence type="ECO:0000256" key="1">
    <source>
        <dbReference type="ARBA" id="ARBA00007532"/>
    </source>
</evidence>
<evidence type="ECO:0000256" key="12">
    <source>
        <dbReference type="RuleBase" id="RU365016"/>
    </source>
</evidence>
<dbReference type="InterPro" id="IPR001100">
    <property type="entry name" value="Pyr_nuc-diS_OxRdtase"/>
</dbReference>
<dbReference type="GO" id="GO:0005739">
    <property type="term" value="C:mitochondrion"/>
    <property type="evidence" value="ECO:0007669"/>
    <property type="project" value="TreeGrafter"/>
</dbReference>
<comment type="catalytic activity">
    <reaction evidence="12">
        <text>2 glutathione + NADP(+) = glutathione disulfide + NADPH + H(+)</text>
        <dbReference type="Rhea" id="RHEA:11740"/>
        <dbReference type="ChEBI" id="CHEBI:15378"/>
        <dbReference type="ChEBI" id="CHEBI:57783"/>
        <dbReference type="ChEBI" id="CHEBI:57925"/>
        <dbReference type="ChEBI" id="CHEBI:58297"/>
        <dbReference type="ChEBI" id="CHEBI:58349"/>
        <dbReference type="EC" id="1.8.1.7"/>
    </reaction>
</comment>
<feature type="binding site" evidence="9">
    <location>
        <begin position="216"/>
        <end position="223"/>
    </location>
    <ligand>
        <name>NAD(+)</name>
        <dbReference type="ChEBI" id="CHEBI:57540"/>
    </ligand>
</feature>
<dbReference type="OrthoDB" id="5956163at2759"/>
<evidence type="ECO:0000313" key="16">
    <source>
        <dbReference type="Proteomes" id="UP000192247"/>
    </source>
</evidence>
<dbReference type="SUPFAM" id="SSF51905">
    <property type="entry name" value="FAD/NAD(P)-binding domain"/>
    <property type="match status" value="1"/>
</dbReference>
<evidence type="ECO:0000256" key="7">
    <source>
        <dbReference type="ARBA" id="ARBA00023284"/>
    </source>
</evidence>
<comment type="function">
    <text evidence="12">Catalyzes the reduction of glutathione disulfide (GSSG) to reduced glutathione (GSH). Constitutes the major mechanism to maintain a high GSH:GSSG ratio in the cytosol.</text>
</comment>
<feature type="domain" description="FAD/NAD(P)-binding" evidence="14">
    <location>
        <begin position="47"/>
        <end position="360"/>
    </location>
</feature>
<keyword evidence="3 11" id="KW-0285">Flavoprotein</keyword>
<organism evidence="15 16">
    <name type="scientific">Tropilaelaps mercedesae</name>
    <dbReference type="NCBI Taxonomy" id="418985"/>
    <lineage>
        <taxon>Eukaryota</taxon>
        <taxon>Metazoa</taxon>
        <taxon>Ecdysozoa</taxon>
        <taxon>Arthropoda</taxon>
        <taxon>Chelicerata</taxon>
        <taxon>Arachnida</taxon>
        <taxon>Acari</taxon>
        <taxon>Parasitiformes</taxon>
        <taxon>Mesostigmata</taxon>
        <taxon>Gamasina</taxon>
        <taxon>Dermanyssoidea</taxon>
        <taxon>Laelapidae</taxon>
        <taxon>Tropilaelaps</taxon>
    </lineage>
</organism>
<dbReference type="GO" id="GO:0005829">
    <property type="term" value="C:cytosol"/>
    <property type="evidence" value="ECO:0007669"/>
    <property type="project" value="TreeGrafter"/>
</dbReference>
<keyword evidence="7 11" id="KW-0676">Redox-active center</keyword>
<keyword evidence="16" id="KW-1185">Reference proteome</keyword>
<dbReference type="FunFam" id="3.30.390.30:FF:000003">
    <property type="entry name" value="Glutathione reductase"/>
    <property type="match status" value="1"/>
</dbReference>
<dbReference type="Gene3D" id="3.30.390.30">
    <property type="match status" value="1"/>
</dbReference>
<dbReference type="PANTHER" id="PTHR42737">
    <property type="entry name" value="GLUTATHIONE REDUCTASE"/>
    <property type="match status" value="1"/>
</dbReference>
<accession>A0A1V9XZ31</accession>
<feature type="active site" description="Proton acceptor" evidence="8">
    <location>
        <position position="481"/>
    </location>
</feature>
<feature type="domain" description="Pyridine nucleotide-disulphide oxidoreductase dimerisation" evidence="13">
    <location>
        <begin position="381"/>
        <end position="491"/>
    </location>
</feature>
<dbReference type="NCBIfam" id="NF004776">
    <property type="entry name" value="PRK06116.1"/>
    <property type="match status" value="1"/>
</dbReference>
<gene>
    <name evidence="15" type="ORF">BIW11_06236</name>
</gene>
<evidence type="ECO:0000256" key="6">
    <source>
        <dbReference type="ARBA" id="ARBA00023157"/>
    </source>
</evidence>
<dbReference type="InParanoid" id="A0A1V9XZ31"/>
<dbReference type="InterPro" id="IPR023753">
    <property type="entry name" value="FAD/NAD-binding_dom"/>
</dbReference>
<proteinExistence type="inferred from homology"/>
<evidence type="ECO:0000256" key="2">
    <source>
        <dbReference type="ARBA" id="ARBA00011738"/>
    </source>
</evidence>
<keyword evidence="4 9" id="KW-0274">FAD</keyword>
<dbReference type="GO" id="GO:0006749">
    <property type="term" value="P:glutathione metabolic process"/>
    <property type="evidence" value="ECO:0007669"/>
    <property type="project" value="InterPro"/>
</dbReference>
<dbReference type="EMBL" id="MNPL01001911">
    <property type="protein sequence ID" value="OQR78702.1"/>
    <property type="molecule type" value="Genomic_DNA"/>
</dbReference>
<keyword evidence="5 11" id="KW-0560">Oxidoreductase</keyword>
<dbReference type="GO" id="GO:0034599">
    <property type="term" value="P:cellular response to oxidative stress"/>
    <property type="evidence" value="ECO:0007669"/>
    <property type="project" value="TreeGrafter"/>
</dbReference>
<evidence type="ECO:0000259" key="13">
    <source>
        <dbReference type="Pfam" id="PF02852"/>
    </source>
</evidence>
<keyword evidence="9" id="KW-0547">Nucleotide-binding</keyword>
<dbReference type="InterPro" id="IPR004099">
    <property type="entry name" value="Pyr_nucl-diS_OxRdtase_dimer"/>
</dbReference>
<dbReference type="PROSITE" id="PS00076">
    <property type="entry name" value="PYRIDINE_REDOX_1"/>
    <property type="match status" value="1"/>
</dbReference>
<dbReference type="GO" id="GO:0050660">
    <property type="term" value="F:flavin adenine dinucleotide binding"/>
    <property type="evidence" value="ECO:0007669"/>
    <property type="project" value="InterPro"/>
</dbReference>
<evidence type="ECO:0000256" key="9">
    <source>
        <dbReference type="PIRSR" id="PIRSR000350-3"/>
    </source>
</evidence>
<evidence type="ECO:0000256" key="8">
    <source>
        <dbReference type="PIRSR" id="PIRSR000350-2"/>
    </source>
</evidence>
<dbReference type="PIRSF" id="PIRSF000350">
    <property type="entry name" value="Mercury_reductase_MerA"/>
    <property type="match status" value="1"/>
</dbReference>
<comment type="subunit">
    <text evidence="2">Homodimer.</text>
</comment>
<reference evidence="15 16" key="1">
    <citation type="journal article" date="2017" name="Gigascience">
        <title>Draft genome of the honey bee ectoparasitic mite, Tropilaelaps mercedesae, is shaped by the parasitic life history.</title>
        <authorList>
            <person name="Dong X."/>
            <person name="Armstrong S.D."/>
            <person name="Xia D."/>
            <person name="Makepeace B.L."/>
            <person name="Darby A.C."/>
            <person name="Kadowaki T."/>
        </authorList>
    </citation>
    <scope>NUCLEOTIDE SEQUENCE [LARGE SCALE GENOMIC DNA]</scope>
    <source>
        <strain evidence="15">Wuxi-XJTLU</strain>
    </source>
</reference>
<sequence>MIVLYGERLLRKSLLPGSRIVKKATKYTTGTTFKQLSITMAPFVKKFDYLVIGGGSGGIASARRAAEYNVKVGLIEEARLGGTCVNVGCVPKKVCWYAAWQRELMRNFKEYGFQFDYKGFDWASFKVKRDAYIKHLNGIYQANLENSKVEIISGRAKFLDAKTVQVNKQIYTAERILIAVGGRPTIPTDVPGAELGIDSDGFFELENLPKKVVIVGSGYIAVEIAGVLNALGVDTTLVIRTQHIIRAFDSMLGGQLMEQMRDDGVKFETGTTIKRVDKIDNLLKVETKAGNVLSDVECLLWAIGRHPYVNDLGLDTAGIKQDKYGHIVVDEYQNTSVPGVHALGDVCGKCLLTPVAIAAGRKLAMRIFAGHPGLMLDYSNIPTVVFSHPPIGTIGLSEEEAKDKFGAESVKVYRSAFNSMYYALCKKKVKTIMKLVCVGPEEKVVGVHMIGDSCDEILQGFGVAVKMGATKAQFDSCMAIHPTSAEELVTMR</sequence>
<dbReference type="EC" id="1.8.1.7" evidence="12"/>
<feature type="binding site" evidence="9">
    <location>
        <position position="345"/>
    </location>
    <ligand>
        <name>FAD</name>
        <dbReference type="ChEBI" id="CHEBI:57692"/>
    </ligand>
</feature>
<name>A0A1V9XZ31_9ACAR</name>
<evidence type="ECO:0000259" key="14">
    <source>
        <dbReference type="Pfam" id="PF07992"/>
    </source>
</evidence>
<feature type="disulfide bond" description="Redox-active" evidence="10">
    <location>
        <begin position="84"/>
        <end position="89"/>
    </location>
</feature>
<dbReference type="InterPro" id="IPR016156">
    <property type="entry name" value="FAD/NAD-linked_Rdtase_dimer_sf"/>
</dbReference>
<dbReference type="PRINTS" id="PR00411">
    <property type="entry name" value="PNDRDTASEI"/>
</dbReference>
<dbReference type="Proteomes" id="UP000192247">
    <property type="component" value="Unassembled WGS sequence"/>
</dbReference>
<evidence type="ECO:0000256" key="3">
    <source>
        <dbReference type="ARBA" id="ARBA00022630"/>
    </source>
</evidence>
<evidence type="ECO:0000313" key="15">
    <source>
        <dbReference type="EMBL" id="OQR78702.1"/>
    </source>
</evidence>
<keyword evidence="9" id="KW-0520">NAD</keyword>
<dbReference type="GO" id="GO:0004362">
    <property type="term" value="F:glutathione-disulfide reductase (NADPH) activity"/>
    <property type="evidence" value="ECO:0007669"/>
    <property type="project" value="UniProtKB-EC"/>
</dbReference>
<keyword evidence="12" id="KW-0521">NADP</keyword>
<dbReference type="InterPro" id="IPR036188">
    <property type="entry name" value="FAD/NAD-bd_sf"/>
</dbReference>
<comment type="subcellular location">
    <subcellularLocation>
        <location evidence="12">Cytoplasm</location>
    </subcellularLocation>
</comment>
<dbReference type="SUPFAM" id="SSF55424">
    <property type="entry name" value="FAD/NAD-linked reductases, dimerisation (C-terminal) domain"/>
    <property type="match status" value="1"/>
</dbReference>
<dbReference type="Gene3D" id="3.50.50.60">
    <property type="entry name" value="FAD/NAD(P)-binding domain"/>
    <property type="match status" value="2"/>
</dbReference>
<keyword evidence="6" id="KW-1015">Disulfide bond</keyword>
<dbReference type="Pfam" id="PF07992">
    <property type="entry name" value="Pyr_redox_2"/>
    <property type="match status" value="1"/>
</dbReference>
<keyword evidence="12" id="KW-0963">Cytoplasm</keyword>
<dbReference type="InterPro" id="IPR046952">
    <property type="entry name" value="GSHR/TRXR-like"/>
</dbReference>
<dbReference type="FunFam" id="3.50.50.60:FF:000235">
    <property type="entry name" value="Glutathione reductase"/>
    <property type="match status" value="1"/>
</dbReference>